<dbReference type="Gene3D" id="3.40.50.300">
    <property type="entry name" value="P-loop containing nucleotide triphosphate hydrolases"/>
    <property type="match status" value="1"/>
</dbReference>
<dbReference type="SUPFAM" id="SSF52540">
    <property type="entry name" value="P-loop containing nucleoside triphosphate hydrolases"/>
    <property type="match status" value="1"/>
</dbReference>
<dbReference type="InterPro" id="IPR009084">
    <property type="entry name" value="B_transpositn_C"/>
</dbReference>
<evidence type="ECO:0000256" key="1">
    <source>
        <dbReference type="SAM" id="MobiDB-lite"/>
    </source>
</evidence>
<organism evidence="4 5">
    <name type="scientific">Ectorhizobium quercum</name>
    <dbReference type="NCBI Taxonomy" id="2965071"/>
    <lineage>
        <taxon>Bacteria</taxon>
        <taxon>Pseudomonadati</taxon>
        <taxon>Pseudomonadota</taxon>
        <taxon>Alphaproteobacteria</taxon>
        <taxon>Hyphomicrobiales</taxon>
        <taxon>Rhizobiaceae</taxon>
        <taxon>Ectorhizobium</taxon>
    </lineage>
</organism>
<dbReference type="GO" id="GO:0006313">
    <property type="term" value="P:DNA transposition"/>
    <property type="evidence" value="ECO:0007669"/>
    <property type="project" value="InterPro"/>
</dbReference>
<reference evidence="4" key="1">
    <citation type="submission" date="2022-07" db="EMBL/GenBank/DDBJ databases">
        <title>Ectorhizobium quercum gen.nov., sp. nov.</title>
        <authorList>
            <person name="Ma T."/>
            <person name="Li Y."/>
        </authorList>
    </citation>
    <scope>NUCLEOTIDE SEQUENCE</scope>
    <source>
        <strain evidence="4">BDR2-2</strain>
    </source>
</reference>
<dbReference type="Proteomes" id="UP001208771">
    <property type="component" value="Unassembled WGS sequence"/>
</dbReference>
<protein>
    <submittedName>
        <fullName evidence="4">AAA family ATPase</fullName>
    </submittedName>
</protein>
<feature type="region of interest" description="Disordered" evidence="1">
    <location>
        <begin position="1"/>
        <end position="21"/>
    </location>
</feature>
<evidence type="ECO:0000313" key="4">
    <source>
        <dbReference type="EMBL" id="MCX8995513.1"/>
    </source>
</evidence>
<dbReference type="EMBL" id="JANFPI010000001">
    <property type="protein sequence ID" value="MCX8995513.1"/>
    <property type="molecule type" value="Genomic_DNA"/>
</dbReference>
<evidence type="ECO:0000259" key="2">
    <source>
        <dbReference type="Pfam" id="PF09077"/>
    </source>
</evidence>
<dbReference type="Pfam" id="PF09077">
    <property type="entry name" value="Phage-MuB_C"/>
    <property type="match status" value="1"/>
</dbReference>
<dbReference type="InterPro" id="IPR027417">
    <property type="entry name" value="P-loop_NTPase"/>
</dbReference>
<dbReference type="InterPro" id="IPR049945">
    <property type="entry name" value="AAA_22"/>
</dbReference>
<feature type="domain" description="ORC1/DEAH AAA+ ATPase" evidence="3">
    <location>
        <begin position="42"/>
        <end position="156"/>
    </location>
</feature>
<dbReference type="GO" id="GO:0003677">
    <property type="term" value="F:DNA binding"/>
    <property type="evidence" value="ECO:0007669"/>
    <property type="project" value="InterPro"/>
</dbReference>
<gene>
    <name evidence="4" type="ORF">NOF55_00140</name>
</gene>
<dbReference type="GO" id="GO:0016887">
    <property type="term" value="F:ATP hydrolysis activity"/>
    <property type="evidence" value="ECO:0007669"/>
    <property type="project" value="InterPro"/>
</dbReference>
<evidence type="ECO:0000259" key="3">
    <source>
        <dbReference type="Pfam" id="PF13401"/>
    </source>
</evidence>
<comment type="caution">
    <text evidence="4">The sequence shown here is derived from an EMBL/GenBank/DDBJ whole genome shotgun (WGS) entry which is preliminary data.</text>
</comment>
<dbReference type="RefSeq" id="WP_306409295.1">
    <property type="nucleotide sequence ID" value="NZ_JANFPI010000001.1"/>
</dbReference>
<keyword evidence="5" id="KW-1185">Reference proteome</keyword>
<proteinExistence type="predicted"/>
<accession>A0AAE3STB3</accession>
<dbReference type="PANTHER" id="PTHR35894">
    <property type="entry name" value="GENERAL SECRETION PATHWAY PROTEIN A-RELATED"/>
    <property type="match status" value="1"/>
</dbReference>
<dbReference type="Pfam" id="PF13401">
    <property type="entry name" value="AAA_22"/>
    <property type="match status" value="1"/>
</dbReference>
<dbReference type="PANTHER" id="PTHR35894:SF5">
    <property type="entry name" value="MU-LIKE PROPHAGE FLUMU DNA TRANSPOSITION PROTEIN B"/>
    <property type="match status" value="1"/>
</dbReference>
<name>A0AAE3STB3_9HYPH</name>
<sequence length="250" mass="27327">MDSRNTTTPPPEQQQGDPTRVYVSTPTSEHILATLMLAKEDGEIVSVSGMPGIGKTQAMERLKSTETSVWYCQFSDDIGSVFATLTEVAKAVGITEVPSKPDDVRRQIVSRVQGTEGIILCDEAQHLNSKGFEVIRTIHDRSGVAIAFCGHLDLADKIARLPQLAGRITAPLRIGAARAEDADALFDAWGLTDRRSREFLRAFASNPTGLRRIAKAFRLARRMALAAGNPVTFEHVRKAWASLQETVIEA</sequence>
<dbReference type="InterPro" id="IPR036733">
    <property type="entry name" value="B_transposit_C_sf"/>
</dbReference>
<dbReference type="Gene3D" id="1.10.1180.10">
    <property type="entry name" value="B transposition protein, C-terminal domain"/>
    <property type="match status" value="1"/>
</dbReference>
<feature type="domain" description="B transposition protein C-terminal" evidence="2">
    <location>
        <begin position="167"/>
        <end position="243"/>
    </location>
</feature>
<dbReference type="InterPro" id="IPR052026">
    <property type="entry name" value="ExeA_AAA_ATPase_DNA-bind"/>
</dbReference>
<dbReference type="AlphaFoldDB" id="A0AAE3STB3"/>
<evidence type="ECO:0000313" key="5">
    <source>
        <dbReference type="Proteomes" id="UP001208771"/>
    </source>
</evidence>